<name>W9GFI4_9MICO</name>
<dbReference type="GO" id="GO:0046983">
    <property type="term" value="F:protein dimerization activity"/>
    <property type="evidence" value="ECO:0007669"/>
    <property type="project" value="InterPro"/>
</dbReference>
<dbReference type="InterPro" id="IPR003594">
    <property type="entry name" value="HATPase_dom"/>
</dbReference>
<evidence type="ECO:0000256" key="6">
    <source>
        <dbReference type="ARBA" id="ARBA00022777"/>
    </source>
</evidence>
<keyword evidence="4" id="KW-0808">Transferase</keyword>
<comment type="catalytic activity">
    <reaction evidence="1">
        <text>ATP + protein L-histidine = ADP + protein N-phospho-L-histidine.</text>
        <dbReference type="EC" id="2.7.13.3"/>
    </reaction>
</comment>
<evidence type="ECO:0000256" key="4">
    <source>
        <dbReference type="ARBA" id="ARBA00022679"/>
    </source>
</evidence>
<feature type="transmembrane region" description="Helical" evidence="10">
    <location>
        <begin position="69"/>
        <end position="87"/>
    </location>
</feature>
<keyword evidence="7" id="KW-0067">ATP-binding</keyword>
<protein>
    <recommendedName>
        <fullName evidence="2">histidine kinase</fullName>
        <ecNumber evidence="2">2.7.13.3</ecNumber>
    </recommendedName>
</protein>
<dbReference type="PATRIC" id="fig|584657.3.peg.3289"/>
<proteinExistence type="predicted"/>
<keyword evidence="6 13" id="KW-0418">Kinase</keyword>
<evidence type="ECO:0000259" key="12">
    <source>
        <dbReference type="Pfam" id="PF07730"/>
    </source>
</evidence>
<feature type="transmembrane region" description="Helical" evidence="10">
    <location>
        <begin position="160"/>
        <end position="181"/>
    </location>
</feature>
<dbReference type="InterPro" id="IPR050482">
    <property type="entry name" value="Sensor_HK_TwoCompSys"/>
</dbReference>
<dbReference type="Pfam" id="PF07730">
    <property type="entry name" value="HisKA_3"/>
    <property type="match status" value="1"/>
</dbReference>
<feature type="transmembrane region" description="Helical" evidence="10">
    <location>
        <begin position="46"/>
        <end position="62"/>
    </location>
</feature>
<sequence length="426" mass="44294">MTGATADEVPRRWAVVGAATRAVVLAAVLLPVSWTAVDDSGTGPGWTWGLRTVLVGLHVLVMPPIVSRLPVAAFGLGAVAMLVLVTAPDLTGAASAGTGAAFAPILLPSSLVWFVLLYVVAARTPRPWPTLALAVGTLGAAITVARLWDTTGYQTPVPGQWGWRLFVVGAVAGGTVAAWALGRYRAARLAWTDALAERAAADERRRIAREMHDIVAHSLAVVVAQAEGGRLAVAATPEQAPQVLDTIAGTGREALDQMRGLLGVLRDEAGPRTSTAATHAPGDPGPRRPATAPPAPPPTLADLPPLVEQVRSSGTDVTVTEVGARRALSDAAGATAFRVVQESLTNILRHAPEGTSAHVQLDWRDGLLVTVTDDGSRNRRGHPPGRNPLGGRGLAGMRERLTAVGGELLDAGPTEHGWQTRARIPS</sequence>
<dbReference type="GO" id="GO:0016020">
    <property type="term" value="C:membrane"/>
    <property type="evidence" value="ECO:0007669"/>
    <property type="project" value="InterPro"/>
</dbReference>
<dbReference type="Gene3D" id="3.30.565.10">
    <property type="entry name" value="Histidine kinase-like ATPase, C-terminal domain"/>
    <property type="match status" value="1"/>
</dbReference>
<dbReference type="Pfam" id="PF02518">
    <property type="entry name" value="HATPase_c"/>
    <property type="match status" value="1"/>
</dbReference>
<dbReference type="Proteomes" id="UP000019494">
    <property type="component" value="Unassembled WGS sequence"/>
</dbReference>
<dbReference type="CDD" id="cd16917">
    <property type="entry name" value="HATPase_UhpB-NarQ-NarX-like"/>
    <property type="match status" value="1"/>
</dbReference>
<evidence type="ECO:0000256" key="8">
    <source>
        <dbReference type="ARBA" id="ARBA00023012"/>
    </source>
</evidence>
<dbReference type="Gene3D" id="1.20.5.1930">
    <property type="match status" value="1"/>
</dbReference>
<evidence type="ECO:0000256" key="7">
    <source>
        <dbReference type="ARBA" id="ARBA00022840"/>
    </source>
</evidence>
<feature type="transmembrane region" description="Helical" evidence="10">
    <location>
        <begin position="99"/>
        <end position="121"/>
    </location>
</feature>
<reference evidence="14" key="1">
    <citation type="submission" date="2013-08" db="EMBL/GenBank/DDBJ databases">
        <title>Intrasporangium oryzae NRRL B-24470.</title>
        <authorList>
            <person name="Liu H."/>
            <person name="Wang G."/>
        </authorList>
    </citation>
    <scope>NUCLEOTIDE SEQUENCE [LARGE SCALE GENOMIC DNA]</scope>
    <source>
        <strain evidence="14">Q5-1</strain>
    </source>
</reference>
<dbReference type="InterPro" id="IPR036890">
    <property type="entry name" value="HATPase_C_sf"/>
</dbReference>
<gene>
    <name evidence="13" type="ORF">N864_09645</name>
</gene>
<keyword evidence="3" id="KW-0597">Phosphoprotein</keyword>
<dbReference type="EC" id="2.7.13.3" evidence="2"/>
<dbReference type="RefSeq" id="WP_034719357.1">
    <property type="nucleotide sequence ID" value="NZ_AWQS01000179.1"/>
</dbReference>
<evidence type="ECO:0000259" key="11">
    <source>
        <dbReference type="Pfam" id="PF02518"/>
    </source>
</evidence>
<feature type="transmembrane region" description="Helical" evidence="10">
    <location>
        <begin position="128"/>
        <end position="148"/>
    </location>
</feature>
<dbReference type="PANTHER" id="PTHR24421">
    <property type="entry name" value="NITRATE/NITRITE SENSOR PROTEIN NARX-RELATED"/>
    <property type="match status" value="1"/>
</dbReference>
<dbReference type="GO" id="GO:0005524">
    <property type="term" value="F:ATP binding"/>
    <property type="evidence" value="ECO:0007669"/>
    <property type="project" value="UniProtKB-KW"/>
</dbReference>
<feature type="transmembrane region" description="Helical" evidence="10">
    <location>
        <begin position="12"/>
        <end position="34"/>
    </location>
</feature>
<feature type="domain" description="Signal transduction histidine kinase subgroup 3 dimerisation and phosphoacceptor" evidence="12">
    <location>
        <begin position="203"/>
        <end position="268"/>
    </location>
</feature>
<evidence type="ECO:0000313" key="13">
    <source>
        <dbReference type="EMBL" id="EWT04835.1"/>
    </source>
</evidence>
<organism evidence="13 14">
    <name type="scientific">Intrasporangium chromatireducens Q5-1</name>
    <dbReference type="NCBI Taxonomy" id="584657"/>
    <lineage>
        <taxon>Bacteria</taxon>
        <taxon>Bacillati</taxon>
        <taxon>Actinomycetota</taxon>
        <taxon>Actinomycetes</taxon>
        <taxon>Micrococcales</taxon>
        <taxon>Intrasporangiaceae</taxon>
        <taxon>Intrasporangium</taxon>
    </lineage>
</organism>
<feature type="region of interest" description="Disordered" evidence="9">
    <location>
        <begin position="373"/>
        <end position="394"/>
    </location>
</feature>
<evidence type="ECO:0000256" key="5">
    <source>
        <dbReference type="ARBA" id="ARBA00022741"/>
    </source>
</evidence>
<dbReference type="OrthoDB" id="227596at2"/>
<evidence type="ECO:0000256" key="3">
    <source>
        <dbReference type="ARBA" id="ARBA00022553"/>
    </source>
</evidence>
<keyword evidence="14" id="KW-1185">Reference proteome</keyword>
<dbReference type="InterPro" id="IPR011712">
    <property type="entry name" value="Sig_transdc_His_kin_sub3_dim/P"/>
</dbReference>
<keyword evidence="8" id="KW-0902">Two-component regulatory system</keyword>
<comment type="caution">
    <text evidence="13">The sequence shown here is derived from an EMBL/GenBank/DDBJ whole genome shotgun (WGS) entry which is preliminary data.</text>
</comment>
<evidence type="ECO:0000313" key="14">
    <source>
        <dbReference type="Proteomes" id="UP000019494"/>
    </source>
</evidence>
<dbReference type="AlphaFoldDB" id="W9GFI4"/>
<evidence type="ECO:0000256" key="9">
    <source>
        <dbReference type="SAM" id="MobiDB-lite"/>
    </source>
</evidence>
<feature type="domain" description="Histidine kinase/HSP90-like ATPase" evidence="11">
    <location>
        <begin position="337"/>
        <end position="408"/>
    </location>
</feature>
<keyword evidence="10" id="KW-0472">Membrane</keyword>
<evidence type="ECO:0000256" key="2">
    <source>
        <dbReference type="ARBA" id="ARBA00012438"/>
    </source>
</evidence>
<dbReference type="PANTHER" id="PTHR24421:SF10">
    <property type="entry name" value="NITRATE_NITRITE SENSOR PROTEIN NARQ"/>
    <property type="match status" value="1"/>
</dbReference>
<keyword evidence="5" id="KW-0547">Nucleotide-binding</keyword>
<keyword evidence="10" id="KW-1133">Transmembrane helix</keyword>
<accession>W9GFI4</accession>
<feature type="region of interest" description="Disordered" evidence="9">
    <location>
        <begin position="272"/>
        <end position="304"/>
    </location>
</feature>
<evidence type="ECO:0000256" key="1">
    <source>
        <dbReference type="ARBA" id="ARBA00000085"/>
    </source>
</evidence>
<dbReference type="SUPFAM" id="SSF55874">
    <property type="entry name" value="ATPase domain of HSP90 chaperone/DNA topoisomerase II/histidine kinase"/>
    <property type="match status" value="1"/>
</dbReference>
<keyword evidence="10" id="KW-0812">Transmembrane</keyword>
<evidence type="ECO:0000256" key="10">
    <source>
        <dbReference type="SAM" id="Phobius"/>
    </source>
</evidence>
<dbReference type="EMBL" id="AWQS01000179">
    <property type="protein sequence ID" value="EWT04835.1"/>
    <property type="molecule type" value="Genomic_DNA"/>
</dbReference>
<dbReference type="GO" id="GO:0000155">
    <property type="term" value="F:phosphorelay sensor kinase activity"/>
    <property type="evidence" value="ECO:0007669"/>
    <property type="project" value="InterPro"/>
</dbReference>